<evidence type="ECO:0000256" key="2">
    <source>
        <dbReference type="SAM" id="SignalP"/>
    </source>
</evidence>
<proteinExistence type="predicted"/>
<dbReference type="KEGG" id="hfl:PUV54_12080"/>
<feature type="compositionally biased region" description="Basic and acidic residues" evidence="1">
    <location>
        <begin position="99"/>
        <end position="109"/>
    </location>
</feature>
<gene>
    <name evidence="3" type="ORF">PUV54_12080</name>
</gene>
<dbReference type="AlphaFoldDB" id="A0AAE9ZDK9"/>
<dbReference type="Proteomes" id="UP001214043">
    <property type="component" value="Chromosome"/>
</dbReference>
<protein>
    <recommendedName>
        <fullName evidence="5">Lipoprotein</fullName>
    </recommendedName>
</protein>
<evidence type="ECO:0000313" key="4">
    <source>
        <dbReference type="Proteomes" id="UP001214043"/>
    </source>
</evidence>
<feature type="chain" id="PRO_5042052267" description="Lipoprotein" evidence="2">
    <location>
        <begin position="25"/>
        <end position="124"/>
    </location>
</feature>
<sequence>MKYLLPAAASLMLAACSSAPFSYAEDRCLGEHNQCQNTCTGIENGSARAACIDRCYDNESRCYSSGASGDGSSVAIDRAISDARTRTEKEAAYERWRAARQREQSKTGESDVEIIVLEQKDKDD</sequence>
<name>A0AAE9ZDK9_9PROT</name>
<feature type="region of interest" description="Disordered" evidence="1">
    <location>
        <begin position="99"/>
        <end position="124"/>
    </location>
</feature>
<reference evidence="3" key="1">
    <citation type="submission" date="2023-02" db="EMBL/GenBank/DDBJ databases">
        <title>Genome sequence of Hyphococcus flavus.</title>
        <authorList>
            <person name="Rong J.-C."/>
            <person name="Zhao Q."/>
            <person name="Yi M."/>
            <person name="Wu J.-Y."/>
        </authorList>
    </citation>
    <scope>NUCLEOTIDE SEQUENCE</scope>
    <source>
        <strain evidence="3">MCCC 1K03223</strain>
    </source>
</reference>
<keyword evidence="2" id="KW-0732">Signal</keyword>
<accession>A0AAE9ZDK9</accession>
<feature type="signal peptide" evidence="2">
    <location>
        <begin position="1"/>
        <end position="24"/>
    </location>
</feature>
<dbReference type="EMBL" id="CP118166">
    <property type="protein sequence ID" value="WDI30693.1"/>
    <property type="molecule type" value="Genomic_DNA"/>
</dbReference>
<evidence type="ECO:0008006" key="5">
    <source>
        <dbReference type="Google" id="ProtNLM"/>
    </source>
</evidence>
<dbReference type="RefSeq" id="WP_274492507.1">
    <property type="nucleotide sequence ID" value="NZ_CP118166.1"/>
</dbReference>
<keyword evidence="4" id="KW-1185">Reference proteome</keyword>
<evidence type="ECO:0000313" key="3">
    <source>
        <dbReference type="EMBL" id="WDI30693.1"/>
    </source>
</evidence>
<evidence type="ECO:0000256" key="1">
    <source>
        <dbReference type="SAM" id="MobiDB-lite"/>
    </source>
</evidence>
<organism evidence="3 4">
    <name type="scientific">Hyphococcus flavus</name>
    <dbReference type="NCBI Taxonomy" id="1866326"/>
    <lineage>
        <taxon>Bacteria</taxon>
        <taxon>Pseudomonadati</taxon>
        <taxon>Pseudomonadota</taxon>
        <taxon>Alphaproteobacteria</taxon>
        <taxon>Parvularculales</taxon>
        <taxon>Parvularculaceae</taxon>
        <taxon>Hyphococcus</taxon>
    </lineage>
</organism>
<dbReference type="PROSITE" id="PS51257">
    <property type="entry name" value="PROKAR_LIPOPROTEIN"/>
    <property type="match status" value="1"/>
</dbReference>